<name>A0ABN9TFF4_9DINO</name>
<proteinExistence type="predicted"/>
<protein>
    <submittedName>
        <fullName evidence="1">Uncharacterized protein</fullName>
    </submittedName>
</protein>
<dbReference type="EMBL" id="CAUYUJ010014671">
    <property type="protein sequence ID" value="CAK0844530.1"/>
    <property type="molecule type" value="Genomic_DNA"/>
</dbReference>
<organism evidence="1 2">
    <name type="scientific">Prorocentrum cordatum</name>
    <dbReference type="NCBI Taxonomy" id="2364126"/>
    <lineage>
        <taxon>Eukaryota</taxon>
        <taxon>Sar</taxon>
        <taxon>Alveolata</taxon>
        <taxon>Dinophyceae</taxon>
        <taxon>Prorocentrales</taxon>
        <taxon>Prorocentraceae</taxon>
        <taxon>Prorocentrum</taxon>
    </lineage>
</organism>
<dbReference type="Proteomes" id="UP001189429">
    <property type="component" value="Unassembled WGS sequence"/>
</dbReference>
<evidence type="ECO:0000313" key="1">
    <source>
        <dbReference type="EMBL" id="CAK0844530.1"/>
    </source>
</evidence>
<comment type="caution">
    <text evidence="1">The sequence shown here is derived from an EMBL/GenBank/DDBJ whole genome shotgun (WGS) entry which is preliminary data.</text>
</comment>
<gene>
    <name evidence="1" type="ORF">PCOR1329_LOCUS38606</name>
</gene>
<sequence length="260" mass="26206">MPSRRESLELVHAGRVLELDESQSEESESTDEEAPSRPAWVSLQPALVASAALCVLFVTVLAVSAGSGDVEARLGRLRGAAGVPSGMVSAPASWSKSAAAAGGVMTAGLLKVSFGCVGHCCGVIFNTFGSCVNSCWTGVMNCTGSICGAFSGLVGACCNAVGACFGSLCNSLTACLKGCPLCGDALAGCSKGASHCIGGIYVSIGKCFSSMWQGLSSCILGICDKCAGCVASMYNSIVGCFASIWGSFDRCCASCCSCCY</sequence>
<evidence type="ECO:0000313" key="2">
    <source>
        <dbReference type="Proteomes" id="UP001189429"/>
    </source>
</evidence>
<reference evidence="1" key="1">
    <citation type="submission" date="2023-10" db="EMBL/GenBank/DDBJ databases">
        <authorList>
            <person name="Chen Y."/>
            <person name="Shah S."/>
            <person name="Dougan E. K."/>
            <person name="Thang M."/>
            <person name="Chan C."/>
        </authorList>
    </citation>
    <scope>NUCLEOTIDE SEQUENCE [LARGE SCALE GENOMIC DNA]</scope>
</reference>
<accession>A0ABN9TFF4</accession>
<keyword evidence="2" id="KW-1185">Reference proteome</keyword>